<dbReference type="InterPro" id="IPR005675">
    <property type="entry name" value="Citramal_synthase"/>
</dbReference>
<dbReference type="GO" id="GO:0009097">
    <property type="term" value="P:isoleucine biosynthetic process"/>
    <property type="evidence" value="ECO:0007669"/>
    <property type="project" value="UniProtKB-UniRule"/>
</dbReference>
<comment type="catalytic activity">
    <reaction evidence="7">
        <text>pyruvate + acetyl-CoA + H2O = (3R)-citramalate + CoA + H(+)</text>
        <dbReference type="Rhea" id="RHEA:19045"/>
        <dbReference type="ChEBI" id="CHEBI:15361"/>
        <dbReference type="ChEBI" id="CHEBI:15377"/>
        <dbReference type="ChEBI" id="CHEBI:15378"/>
        <dbReference type="ChEBI" id="CHEBI:30934"/>
        <dbReference type="ChEBI" id="CHEBI:57287"/>
        <dbReference type="ChEBI" id="CHEBI:57288"/>
        <dbReference type="EC" id="2.3.3.21"/>
    </reaction>
</comment>
<evidence type="ECO:0000256" key="8">
    <source>
        <dbReference type="NCBIfam" id="TIGR00977"/>
    </source>
</evidence>
<dbReference type="eggNOG" id="COG0119">
    <property type="taxonomic scope" value="Bacteria"/>
</dbReference>
<evidence type="ECO:0000256" key="5">
    <source>
        <dbReference type="ARBA" id="ARBA00022679"/>
    </source>
</evidence>
<evidence type="ECO:0000256" key="7">
    <source>
        <dbReference type="ARBA" id="ARBA00048263"/>
    </source>
</evidence>
<evidence type="ECO:0000313" key="11">
    <source>
        <dbReference type="EMBL" id="AAK81111.1"/>
    </source>
</evidence>
<accession>Q97ED9</accession>
<evidence type="ECO:0000256" key="4">
    <source>
        <dbReference type="ARBA" id="ARBA00022624"/>
    </source>
</evidence>
<dbReference type="AlphaFoldDB" id="Q97ED9"/>
<dbReference type="Proteomes" id="UP000000814">
    <property type="component" value="Chromosome"/>
</dbReference>
<dbReference type="GO" id="GO:0003852">
    <property type="term" value="F:2-isopropylmalate synthase activity"/>
    <property type="evidence" value="ECO:0007669"/>
    <property type="project" value="InterPro"/>
</dbReference>
<evidence type="ECO:0000313" key="12">
    <source>
        <dbReference type="Proteomes" id="UP000000814"/>
    </source>
</evidence>
<dbReference type="PROSITE" id="PS00816">
    <property type="entry name" value="AIPM_HOMOCIT_SYNTH_2"/>
    <property type="match status" value="1"/>
</dbReference>
<dbReference type="Pfam" id="PF00682">
    <property type="entry name" value="HMGL-like"/>
    <property type="match status" value="1"/>
</dbReference>
<dbReference type="STRING" id="272562.CA_C3174"/>
<dbReference type="SMART" id="SM00917">
    <property type="entry name" value="LeuA_dimer"/>
    <property type="match status" value="1"/>
</dbReference>
<dbReference type="InterPro" id="IPR054691">
    <property type="entry name" value="LeuA/HCS_post-cat"/>
</dbReference>
<dbReference type="PANTHER" id="PTHR43538">
    <property type="entry name" value="ALPHA-IPM SYNTHASE/HOMOCITRATE SYNTHASE"/>
    <property type="match status" value="1"/>
</dbReference>
<dbReference type="GO" id="GO:0043714">
    <property type="term" value="F:(R)-citramalate synthase activity"/>
    <property type="evidence" value="ECO:0007669"/>
    <property type="project" value="UniProtKB-UniRule"/>
</dbReference>
<dbReference type="GO" id="GO:0009098">
    <property type="term" value="P:L-leucine biosynthetic process"/>
    <property type="evidence" value="ECO:0007669"/>
    <property type="project" value="InterPro"/>
</dbReference>
<protein>
    <recommendedName>
        <fullName evidence="8">Citramalate synthase</fullName>
        <ecNumber evidence="8">2.3.3.21</ecNumber>
    </recommendedName>
</protein>
<evidence type="ECO:0000256" key="9">
    <source>
        <dbReference type="RuleBase" id="RU003523"/>
    </source>
</evidence>
<dbReference type="PIR" id="D97290">
    <property type="entry name" value="D97290"/>
</dbReference>
<dbReference type="Gene3D" id="3.20.20.70">
    <property type="entry name" value="Aldolase class I"/>
    <property type="match status" value="1"/>
</dbReference>
<keyword evidence="5 9" id="KW-0808">Transferase</keyword>
<organism evidence="11 12">
    <name type="scientific">Clostridium acetobutylicum (strain ATCC 824 / DSM 792 / JCM 1419 / IAM 19013 / LMG 5710 / NBRC 13948 / NRRL B-527 / VKM B-1787 / 2291 / W)</name>
    <dbReference type="NCBI Taxonomy" id="272562"/>
    <lineage>
        <taxon>Bacteria</taxon>
        <taxon>Bacillati</taxon>
        <taxon>Bacillota</taxon>
        <taxon>Clostridia</taxon>
        <taxon>Eubacteriales</taxon>
        <taxon>Clostridiaceae</taxon>
        <taxon>Clostridium</taxon>
    </lineage>
</organism>
<evidence type="ECO:0000256" key="1">
    <source>
        <dbReference type="ARBA" id="ARBA00004743"/>
    </source>
</evidence>
<dbReference type="EC" id="2.3.3.21" evidence="8"/>
<dbReference type="DNASU" id="1119356"/>
<dbReference type="PROSITE" id="PS50991">
    <property type="entry name" value="PYR_CT"/>
    <property type="match status" value="1"/>
</dbReference>
<dbReference type="UniPathway" id="UPA00047">
    <property type="reaction ID" value="UER00066"/>
</dbReference>
<dbReference type="InterPro" id="IPR000891">
    <property type="entry name" value="PYR_CT"/>
</dbReference>
<comment type="pathway">
    <text evidence="1">Amino-acid biosynthesis; L-isoleucine biosynthesis; 2-oxobutanoate from pyruvate: step 1/3.</text>
</comment>
<dbReference type="SUPFAM" id="SSF110921">
    <property type="entry name" value="2-isopropylmalate synthase LeuA, allosteric (dimerisation) domain"/>
    <property type="match status" value="1"/>
</dbReference>
<comment type="similarity">
    <text evidence="2 9">Belongs to the alpha-IPM synthase/homocitrate synthase family.</text>
</comment>
<name>Q97ED9_CLOAB</name>
<dbReference type="PROSITE" id="PS00815">
    <property type="entry name" value="AIPM_HOMOCIT_SYNTH_1"/>
    <property type="match status" value="1"/>
</dbReference>
<dbReference type="NCBIfam" id="TIGR00977">
    <property type="entry name" value="citramal_synth"/>
    <property type="match status" value="1"/>
</dbReference>
<dbReference type="SUPFAM" id="SSF51569">
    <property type="entry name" value="Aldolase"/>
    <property type="match status" value="1"/>
</dbReference>
<dbReference type="RefSeq" id="WP_010966451.1">
    <property type="nucleotide sequence ID" value="NC_003030.1"/>
</dbReference>
<keyword evidence="3" id="KW-0028">Amino-acid biosynthesis</keyword>
<gene>
    <name evidence="11" type="primary">leuA</name>
    <name evidence="11" type="ordered locus">CA_C3174</name>
</gene>
<reference evidence="11 12" key="1">
    <citation type="journal article" date="2001" name="J. Bacteriol.">
        <title>Genome sequence and comparative analysis of the solvent-producing bacterium Clostridium acetobutylicum.</title>
        <authorList>
            <person name="Nolling J."/>
            <person name="Breton G."/>
            <person name="Omelchenko M.V."/>
            <person name="Makarova K.S."/>
            <person name="Zeng Q."/>
            <person name="Gibson R."/>
            <person name="Lee H.M."/>
            <person name="Dubois J."/>
            <person name="Qiu D."/>
            <person name="Hitti J."/>
            <person name="Wolf Y.I."/>
            <person name="Tatusov R.L."/>
            <person name="Sabathe F."/>
            <person name="Doucette-Stamm L."/>
            <person name="Soucaille P."/>
            <person name="Daly M.J."/>
            <person name="Bennett G.N."/>
            <person name="Koonin E.V."/>
            <person name="Smith D.R."/>
        </authorList>
    </citation>
    <scope>NUCLEOTIDE SEQUENCE [LARGE SCALE GENOMIC DNA]</scope>
    <source>
        <strain evidence="12">ATCC 824 / DSM 792 / JCM 1419 / LMG 5710 / VKM B-1787</strain>
    </source>
</reference>
<dbReference type="Gene3D" id="1.10.238.260">
    <property type="match status" value="1"/>
</dbReference>
<dbReference type="PATRIC" id="fig|272562.8.peg.3355"/>
<keyword evidence="4" id="KW-0412">Isoleucine biosynthesis</keyword>
<dbReference type="KEGG" id="cac:CA_C3174"/>
<dbReference type="InterPro" id="IPR002034">
    <property type="entry name" value="AIPM/Hcit_synth_CS"/>
</dbReference>
<dbReference type="InterPro" id="IPR036230">
    <property type="entry name" value="LeuA_allosteric_dom_sf"/>
</dbReference>
<dbReference type="EMBL" id="AE001437">
    <property type="protein sequence ID" value="AAK81111.1"/>
    <property type="molecule type" value="Genomic_DNA"/>
</dbReference>
<evidence type="ECO:0000256" key="6">
    <source>
        <dbReference type="ARBA" id="ARBA00023304"/>
    </source>
</evidence>
<dbReference type="PANTHER" id="PTHR43538:SF1">
    <property type="entry name" value="(R)-CITRAMALATE SYNTHASE"/>
    <property type="match status" value="1"/>
</dbReference>
<dbReference type="Pfam" id="PF22617">
    <property type="entry name" value="HCS_D2"/>
    <property type="match status" value="1"/>
</dbReference>
<feature type="domain" description="Pyruvate carboxyltransferase" evidence="10">
    <location>
        <begin position="7"/>
        <end position="270"/>
    </location>
</feature>
<evidence type="ECO:0000259" key="10">
    <source>
        <dbReference type="PROSITE" id="PS50991"/>
    </source>
</evidence>
<proteinExistence type="inferred from homology"/>
<dbReference type="OrthoDB" id="9804858at2"/>
<dbReference type="InterPro" id="IPR013785">
    <property type="entry name" value="Aldolase_TIM"/>
</dbReference>
<keyword evidence="12" id="KW-1185">Reference proteome</keyword>
<dbReference type="GeneID" id="44999662"/>
<dbReference type="CDD" id="cd07941">
    <property type="entry name" value="DRE_TIM_LeuA3"/>
    <property type="match status" value="1"/>
</dbReference>
<sequence>MGKEKKVYIFDSILRDGSQAQGVSFSVADKIKIVKKLDELGIDYIEAGNPSSNPKDREFFEEIRSLKLKHSKLCAFGSTRRAGAKAEEDEGIKKLVDSGVNVFSIFGKAWDFHVTDIIKTSIEENLNMIRDSIKYLVSLNKEVVFDAEHFFDGFKSNKEYAIEVLNTARLAGAKWIVLCDTNGGTMPNEVSDIVKYLVRDLNFDNLGVHFHDDSGMAVANSVVAVHYGVNHVQGTFTGVGERCGNANLSNIIANLSLKMGYNTIKNDKLEYLTVAFRYICEACNMTPNERVAYVGNCAFSHKGGMHIDAVRKNPKSFEHIDPSRVGNSRRILVSEVSGRSTILPALKRINPKIDKDSPETKAVVKRIKDLEYLGYQFEGAEGSFELLMRKELNVFRPSFELVEYKVIAERPYLSDLSATAIVKIMVNGKLETTAADGKGPVNALDKALRKALGVFYKELANVYLTDYKVRVISGTKATSAKIRVLIESTDGVSTWTTVGVSYDIIEASWLALVDSVEYKLIQCNKEENNNEKTDDYDTKNTCEPCRA</sequence>
<evidence type="ECO:0000256" key="2">
    <source>
        <dbReference type="ARBA" id="ARBA00006154"/>
    </source>
</evidence>
<dbReference type="InterPro" id="IPR013709">
    <property type="entry name" value="2-isopropylmalate_synth_dimer"/>
</dbReference>
<dbReference type="Gene3D" id="3.30.160.270">
    <property type="match status" value="1"/>
</dbReference>
<evidence type="ECO:0000256" key="3">
    <source>
        <dbReference type="ARBA" id="ARBA00022605"/>
    </source>
</evidence>
<dbReference type="Pfam" id="PF08502">
    <property type="entry name" value="LeuA_dimer"/>
    <property type="match status" value="1"/>
</dbReference>
<dbReference type="HOGENOM" id="CLU_022158_7_0_9"/>
<keyword evidence="6" id="KW-0100">Branched-chain amino acid biosynthesis</keyword>